<dbReference type="SUPFAM" id="SSF56529">
    <property type="entry name" value="FAH"/>
    <property type="match status" value="1"/>
</dbReference>
<comment type="similarity">
    <text evidence="1">Belongs to the FAH family.</text>
</comment>
<dbReference type="EMBL" id="JARJBC010000022">
    <property type="protein sequence ID" value="MDF3293074.1"/>
    <property type="molecule type" value="Genomic_DNA"/>
</dbReference>
<dbReference type="InterPro" id="IPR011234">
    <property type="entry name" value="Fumarylacetoacetase-like_C"/>
</dbReference>
<organism evidence="4 5">
    <name type="scientific">Streptomyces silvisoli</name>
    <dbReference type="NCBI Taxonomy" id="3034235"/>
    <lineage>
        <taxon>Bacteria</taxon>
        <taxon>Bacillati</taxon>
        <taxon>Actinomycetota</taxon>
        <taxon>Actinomycetes</taxon>
        <taxon>Kitasatosporales</taxon>
        <taxon>Streptomycetaceae</taxon>
        <taxon>Streptomyces</taxon>
    </lineage>
</organism>
<dbReference type="InterPro" id="IPR036663">
    <property type="entry name" value="Fumarylacetoacetase_C_sf"/>
</dbReference>
<keyword evidence="4" id="KW-0378">Hydrolase</keyword>
<keyword evidence="5" id="KW-1185">Reference proteome</keyword>
<accession>A0ABT5ZTC8</accession>
<reference evidence="4 5" key="1">
    <citation type="submission" date="2023-03" db="EMBL/GenBank/DDBJ databases">
        <title>Draft genome sequence of Streptomyces sp. RB6PN23 isolated from peat swamp forest in Thailand.</title>
        <authorList>
            <person name="Klaysubun C."/>
            <person name="Duangmal K."/>
        </authorList>
    </citation>
    <scope>NUCLEOTIDE SEQUENCE [LARGE SCALE GENOMIC DNA]</scope>
    <source>
        <strain evidence="4 5">RB6PN23</strain>
    </source>
</reference>
<protein>
    <submittedName>
        <fullName evidence="4">Fumarylacetoacetate hydrolase family protein</fullName>
    </submittedName>
</protein>
<keyword evidence="2" id="KW-0479">Metal-binding</keyword>
<proteinExistence type="inferred from homology"/>
<dbReference type="GO" id="GO:0016787">
    <property type="term" value="F:hydrolase activity"/>
    <property type="evidence" value="ECO:0007669"/>
    <property type="project" value="UniProtKB-KW"/>
</dbReference>
<evidence type="ECO:0000256" key="1">
    <source>
        <dbReference type="ARBA" id="ARBA00010211"/>
    </source>
</evidence>
<dbReference type="RefSeq" id="WP_276096042.1">
    <property type="nucleotide sequence ID" value="NZ_JARJBC010000022.1"/>
</dbReference>
<evidence type="ECO:0000259" key="3">
    <source>
        <dbReference type="Pfam" id="PF01557"/>
    </source>
</evidence>
<evidence type="ECO:0000313" key="4">
    <source>
        <dbReference type="EMBL" id="MDF3293074.1"/>
    </source>
</evidence>
<dbReference type="PANTHER" id="PTHR42796">
    <property type="entry name" value="FUMARYLACETOACETATE HYDROLASE DOMAIN-CONTAINING PROTEIN 2A-RELATED"/>
    <property type="match status" value="1"/>
</dbReference>
<dbReference type="Pfam" id="PF01557">
    <property type="entry name" value="FAA_hydrolase"/>
    <property type="match status" value="1"/>
</dbReference>
<dbReference type="InterPro" id="IPR051121">
    <property type="entry name" value="FAH"/>
</dbReference>
<dbReference type="Gene3D" id="3.90.850.10">
    <property type="entry name" value="Fumarylacetoacetase-like, C-terminal domain"/>
    <property type="match status" value="1"/>
</dbReference>
<evidence type="ECO:0000256" key="2">
    <source>
        <dbReference type="ARBA" id="ARBA00022723"/>
    </source>
</evidence>
<feature type="domain" description="Fumarylacetoacetase-like C-terminal" evidence="3">
    <location>
        <begin position="75"/>
        <end position="278"/>
    </location>
</feature>
<gene>
    <name evidence="4" type="ORF">P3G67_28460</name>
</gene>
<comment type="caution">
    <text evidence="4">The sequence shown here is derived from an EMBL/GenBank/DDBJ whole genome shotgun (WGS) entry which is preliminary data.</text>
</comment>
<sequence length="291" mass="31392">MRTANLNDRLVIVYDDGVVDVEKASDGLFPSDPQAVFDRWRQFHDWARSEAPAGYERAAFDERQFGPPAPRPRQVFAVALNYADHVAESASAKPAQPTIFTKYPTSVTGPYDTIALPSETVDWEIELVAVIGTRAHQVAAADAWGHVAGLTVGQDLSERRVQLQGSPAQFSLGKSFPGFSPIGPVLVTSDELEDPDDLPLGCAVSGETMQDSRTSHMIFSVSEQIAWISGICPLLPGDLVFTGTPAGVGGARNPMRFLRPGDELHSWIEGIGELRNPLIAGLSYPQGPKAV</sequence>
<dbReference type="Proteomes" id="UP001216579">
    <property type="component" value="Unassembled WGS sequence"/>
</dbReference>
<dbReference type="PANTHER" id="PTHR42796:SF4">
    <property type="entry name" value="FUMARYLACETOACETATE HYDROLASE DOMAIN-CONTAINING PROTEIN 2A"/>
    <property type="match status" value="1"/>
</dbReference>
<name>A0ABT5ZTC8_9ACTN</name>
<evidence type="ECO:0000313" key="5">
    <source>
        <dbReference type="Proteomes" id="UP001216579"/>
    </source>
</evidence>